<evidence type="ECO:0000256" key="3">
    <source>
        <dbReference type="ARBA" id="ARBA00022946"/>
    </source>
</evidence>
<dbReference type="PANTHER" id="PTHR43602">
    <property type="match status" value="1"/>
</dbReference>
<dbReference type="InterPro" id="IPR014748">
    <property type="entry name" value="Enoyl-CoA_hydra_C"/>
</dbReference>
<evidence type="ECO:0000313" key="8">
    <source>
        <dbReference type="EMBL" id="MFC3225824.1"/>
    </source>
</evidence>
<keyword evidence="2" id="KW-0276">Fatty acid metabolism</keyword>
<dbReference type="InterPro" id="IPR029045">
    <property type="entry name" value="ClpP/crotonase-like_dom_sf"/>
</dbReference>
<evidence type="ECO:0000256" key="6">
    <source>
        <dbReference type="ARBA" id="ARBA00040545"/>
    </source>
</evidence>
<feature type="region of interest" description="Disordered" evidence="7">
    <location>
        <begin position="1"/>
        <end position="20"/>
    </location>
</feature>
<keyword evidence="3" id="KW-0809">Transit peptide</keyword>
<dbReference type="PANTHER" id="PTHR43602:SF1">
    <property type="entry name" value="ENOYL-COA HYDRATASE DOMAIN-CONTAINING PROTEIN 3, MITOCHONDRIAL"/>
    <property type="match status" value="1"/>
</dbReference>
<accession>A0ABV7KUP8</accession>
<dbReference type="Gene3D" id="3.90.226.10">
    <property type="entry name" value="2-enoyl-CoA Hydratase, Chain A, domain 1"/>
    <property type="match status" value="1"/>
</dbReference>
<evidence type="ECO:0000256" key="7">
    <source>
        <dbReference type="SAM" id="MobiDB-lite"/>
    </source>
</evidence>
<feature type="compositionally biased region" description="Low complexity" evidence="7">
    <location>
        <begin position="1"/>
        <end position="15"/>
    </location>
</feature>
<dbReference type="GO" id="GO:0004300">
    <property type="term" value="F:enoyl-CoA hydratase activity"/>
    <property type="evidence" value="ECO:0007669"/>
    <property type="project" value="UniProtKB-EC"/>
</dbReference>
<evidence type="ECO:0000313" key="9">
    <source>
        <dbReference type="Proteomes" id="UP001595528"/>
    </source>
</evidence>
<dbReference type="EMBL" id="JBHRTR010000005">
    <property type="protein sequence ID" value="MFC3225824.1"/>
    <property type="molecule type" value="Genomic_DNA"/>
</dbReference>
<dbReference type="NCBIfam" id="NF006008">
    <property type="entry name" value="PRK08139.1"/>
    <property type="match status" value="1"/>
</dbReference>
<keyword evidence="8" id="KW-0456">Lyase</keyword>
<dbReference type="CDD" id="cd06558">
    <property type="entry name" value="crotonase-like"/>
    <property type="match status" value="1"/>
</dbReference>
<dbReference type="RefSeq" id="WP_379897558.1">
    <property type="nucleotide sequence ID" value="NZ_JBHRTR010000005.1"/>
</dbReference>
<organism evidence="8 9">
    <name type="scientific">Marinibaculum pumilum</name>
    <dbReference type="NCBI Taxonomy" id="1766165"/>
    <lineage>
        <taxon>Bacteria</taxon>
        <taxon>Pseudomonadati</taxon>
        <taxon>Pseudomonadota</taxon>
        <taxon>Alphaproteobacteria</taxon>
        <taxon>Rhodospirillales</taxon>
        <taxon>Rhodospirillaceae</taxon>
        <taxon>Marinibaculum</taxon>
    </lineage>
</organism>
<dbReference type="InterPro" id="IPR052377">
    <property type="entry name" value="Mitochondrial_ECH-domain"/>
</dbReference>
<gene>
    <name evidence="8" type="ORF">ACFOGJ_01185</name>
</gene>
<comment type="function">
    <text evidence="5">May play a role in fatty acid biosynthesis and insulin sensitivity.</text>
</comment>
<dbReference type="Gene3D" id="1.10.12.10">
    <property type="entry name" value="Lyase 2-enoyl-coa Hydratase, Chain A, domain 2"/>
    <property type="match status" value="1"/>
</dbReference>
<evidence type="ECO:0000256" key="5">
    <source>
        <dbReference type="ARBA" id="ARBA00037410"/>
    </source>
</evidence>
<protein>
    <recommendedName>
        <fullName evidence="6">Enoyl-CoA hydratase domain-containing protein 3, mitochondrial</fullName>
    </recommendedName>
</protein>
<dbReference type="InterPro" id="IPR001753">
    <property type="entry name" value="Enoyl-CoA_hydra/iso"/>
</dbReference>
<name>A0ABV7KUP8_9PROT</name>
<dbReference type="Proteomes" id="UP001595528">
    <property type="component" value="Unassembled WGS sequence"/>
</dbReference>
<proteinExistence type="inferred from homology"/>
<comment type="similarity">
    <text evidence="1">Belongs to the enoyl-CoA hydratase/isomerase family.</text>
</comment>
<reference evidence="9" key="1">
    <citation type="journal article" date="2019" name="Int. J. Syst. Evol. Microbiol.">
        <title>The Global Catalogue of Microorganisms (GCM) 10K type strain sequencing project: providing services to taxonomists for standard genome sequencing and annotation.</title>
        <authorList>
            <consortium name="The Broad Institute Genomics Platform"/>
            <consortium name="The Broad Institute Genome Sequencing Center for Infectious Disease"/>
            <person name="Wu L."/>
            <person name="Ma J."/>
        </authorList>
    </citation>
    <scope>NUCLEOTIDE SEQUENCE [LARGE SCALE GENOMIC DNA]</scope>
    <source>
        <strain evidence="9">KCTC 42964</strain>
    </source>
</reference>
<comment type="caution">
    <text evidence="8">The sequence shown here is derived from an EMBL/GenBank/DDBJ whole genome shotgun (WGS) entry which is preliminary data.</text>
</comment>
<sequence length="276" mass="28777">MAEAAQKADPAASAAQSPVRREDSDGIAILTLQKPATRNSLSSATMAVLQELLDACAGDPAVRVIVLAHEGPAFSAGHDLREVSGLIEARDTAAQHALLTQCSTLMQQVQKITKPVIAEIAGIATAAGCQLAAACDLVVAGRSARFGTPGVNIGLFCSTPMVALSRAVASPKHAMEMLLTGDLVDAEHAFRIGLVNRVVDDAGLREATLALAQQIASKSQATIAIGKAAFYRQLGMPLAEAYAFTSDVMVGNLAIDDANEGICAFIEKRSPNWTDR</sequence>
<keyword evidence="4" id="KW-0443">Lipid metabolism</keyword>
<dbReference type="SUPFAM" id="SSF52096">
    <property type="entry name" value="ClpP/crotonase"/>
    <property type="match status" value="1"/>
</dbReference>
<evidence type="ECO:0000256" key="4">
    <source>
        <dbReference type="ARBA" id="ARBA00023098"/>
    </source>
</evidence>
<evidence type="ECO:0000256" key="2">
    <source>
        <dbReference type="ARBA" id="ARBA00022832"/>
    </source>
</evidence>
<evidence type="ECO:0000256" key="1">
    <source>
        <dbReference type="ARBA" id="ARBA00005254"/>
    </source>
</evidence>
<keyword evidence="9" id="KW-1185">Reference proteome</keyword>
<dbReference type="Pfam" id="PF00378">
    <property type="entry name" value="ECH_1"/>
    <property type="match status" value="1"/>
</dbReference>